<reference evidence="4" key="2">
    <citation type="submission" date="2025-09" db="UniProtKB">
        <authorList>
            <consortium name="Ensembl"/>
        </authorList>
    </citation>
    <scope>IDENTIFICATION</scope>
</reference>
<dbReference type="SUPFAM" id="SSF48403">
    <property type="entry name" value="Ankyrin repeat"/>
    <property type="match status" value="1"/>
</dbReference>
<dbReference type="InterPro" id="IPR036770">
    <property type="entry name" value="Ankyrin_rpt-contain_sf"/>
</dbReference>
<dbReference type="Gene3D" id="1.25.40.20">
    <property type="entry name" value="Ankyrin repeat-containing domain"/>
    <property type="match status" value="2"/>
</dbReference>
<feature type="region of interest" description="Disordered" evidence="3">
    <location>
        <begin position="281"/>
        <end position="309"/>
    </location>
</feature>
<dbReference type="Pfam" id="PF13606">
    <property type="entry name" value="Ank_3"/>
    <property type="match status" value="1"/>
</dbReference>
<dbReference type="SMART" id="SM00248">
    <property type="entry name" value="ANK"/>
    <property type="match status" value="5"/>
</dbReference>
<reference evidence="4" key="1">
    <citation type="submission" date="2025-08" db="UniProtKB">
        <authorList>
            <consortium name="Ensembl"/>
        </authorList>
    </citation>
    <scope>IDENTIFICATION</scope>
</reference>
<dbReference type="Proteomes" id="UP000694410">
    <property type="component" value="Unplaced"/>
</dbReference>
<dbReference type="InterPro" id="IPR050657">
    <property type="entry name" value="Ankyrin_repeat_domain"/>
</dbReference>
<organism evidence="4 5">
    <name type="scientific">Cyanistes caeruleus</name>
    <name type="common">Eurasian blue tit</name>
    <name type="synonym">Parus caeruleus</name>
    <dbReference type="NCBI Taxonomy" id="156563"/>
    <lineage>
        <taxon>Eukaryota</taxon>
        <taxon>Metazoa</taxon>
        <taxon>Chordata</taxon>
        <taxon>Craniata</taxon>
        <taxon>Vertebrata</taxon>
        <taxon>Euteleostomi</taxon>
        <taxon>Archelosauria</taxon>
        <taxon>Archosauria</taxon>
        <taxon>Dinosauria</taxon>
        <taxon>Saurischia</taxon>
        <taxon>Theropoda</taxon>
        <taxon>Coelurosauria</taxon>
        <taxon>Aves</taxon>
        <taxon>Neognathae</taxon>
        <taxon>Neoaves</taxon>
        <taxon>Telluraves</taxon>
        <taxon>Australaves</taxon>
        <taxon>Passeriformes</taxon>
        <taxon>Paridae</taxon>
        <taxon>Cyanistes</taxon>
    </lineage>
</organism>
<dbReference type="AlphaFoldDB" id="A0A8C0U119"/>
<dbReference type="PANTHER" id="PTHR24147">
    <property type="entry name" value="ANKYRIN REPEAT DOMAIN 36-RELATED"/>
    <property type="match status" value="1"/>
</dbReference>
<dbReference type="InterPro" id="IPR002110">
    <property type="entry name" value="Ankyrin_rpt"/>
</dbReference>
<dbReference type="Ensembl" id="ENSCCET00000000428.1">
    <property type="protein sequence ID" value="ENSCCEP00000000204.1"/>
    <property type="gene ID" value="ENSCCEG00000000316.1"/>
</dbReference>
<feature type="repeat" description="ANK" evidence="1">
    <location>
        <begin position="101"/>
        <end position="133"/>
    </location>
</feature>
<feature type="region of interest" description="Disordered" evidence="3">
    <location>
        <begin position="618"/>
        <end position="648"/>
    </location>
</feature>
<feature type="region of interest" description="Disordered" evidence="3">
    <location>
        <begin position="337"/>
        <end position="356"/>
    </location>
</feature>
<feature type="compositionally biased region" description="Acidic residues" evidence="3">
    <location>
        <begin position="634"/>
        <end position="643"/>
    </location>
</feature>
<feature type="region of interest" description="Disordered" evidence="3">
    <location>
        <begin position="379"/>
        <end position="410"/>
    </location>
</feature>
<feature type="region of interest" description="Disordered" evidence="3">
    <location>
        <begin position="537"/>
        <end position="576"/>
    </location>
</feature>
<dbReference type="PROSITE" id="PS50088">
    <property type="entry name" value="ANK_REPEAT"/>
    <property type="match status" value="4"/>
</dbReference>
<name>A0A8C0U119_CYACU</name>
<feature type="repeat" description="ANK" evidence="1">
    <location>
        <begin position="35"/>
        <end position="67"/>
    </location>
</feature>
<keyword evidence="1" id="KW-0040">ANK repeat</keyword>
<dbReference type="Pfam" id="PF12796">
    <property type="entry name" value="Ank_2"/>
    <property type="match status" value="2"/>
</dbReference>
<dbReference type="PROSITE" id="PS50297">
    <property type="entry name" value="ANK_REP_REGION"/>
    <property type="match status" value="3"/>
</dbReference>
<dbReference type="PANTHER" id="PTHR24147:SF53">
    <property type="entry name" value="ANKYRIN REPEAT DOMAIN 26"/>
    <property type="match status" value="1"/>
</dbReference>
<proteinExistence type="predicted"/>
<accession>A0A8C0U119</accession>
<sequence length="863" mass="93693">MVLVDLHGAAASADLARLRQHWWLNKHRINSYNPDKQTPLHLACINGHADVVQFLVEKKCKLNPCDKLNKSPLMKAVEHQHKDCAAILLEHGANHDHRDVNGNTALHFAVMVSSKSLVELLLEHGADINAKNKFGYTPLTLAVTENCEEMVKFLLQKGADVNAQDNIYRSPLTVATVSGNKKTMQLLLHHGAVLPESDMGLYLCQAFTKMVQNDVIANERIGSSCYETAPVIPLETPVLAESRNVPKEEAAEKEYNGPAASKSKVSVQSITVQPYRGDYKAEGAEKKEEKLSLCNPETDPKGPEKMQASVGLPAANSSRLDARPAAVERSKGVLPAAAAEVKKEDSDSSWGSEPSTEVLDELATTVLLPAGRMFPEPSVAKESIKGASQAAGAAKEKDSDSLCNPKHLSDLREKVINPVLQPAGKCRRVGVRSAAEERGKGVLQPAGGSVKKEDTDSPWDSETDPKGPEKMQASVGLPAANSNRLDARPAAVECSKGVLPAAAAEVKKEDSDSSWGSEPFSKIVEEVFASKWRPAADHKGMGVRPGATECSKGVLQPAGRAGDDDSSWDSETDSEGEGVVLATVQLPAANSSRLDACSAAVERGKGVWKQAWREVKNEDRVLQPAGGEAKQEDNDFPWDSETDSEGRKKVLADVQLPAADQNRVGVSSAAVELSKAARAEQKEHLISSSENKLPTFQGEDLQLQVDSSTQTDSEQDKQPLAGQKLDKILKKNSLEGAPLGTVKTNSRREQKLLLEKLEKCKTRLKDLKELLNKNDYYAESGKNALKEKKVITILRNMQGRLVESFDSSAAAIPQLEERIQRLQIQMAKLEATIQQQAKTMEIFEAIQQISNLRLLSGHQSLAP</sequence>
<feature type="compositionally biased region" description="Acidic residues" evidence="3">
    <location>
        <begin position="564"/>
        <end position="576"/>
    </location>
</feature>
<keyword evidence="2" id="KW-0175">Coiled coil</keyword>
<evidence type="ECO:0000256" key="3">
    <source>
        <dbReference type="SAM" id="MobiDB-lite"/>
    </source>
</evidence>
<gene>
    <name evidence="4" type="primary">LOC111924728</name>
</gene>
<feature type="repeat" description="ANK" evidence="1">
    <location>
        <begin position="68"/>
        <end position="100"/>
    </location>
</feature>
<dbReference type="PRINTS" id="PR01415">
    <property type="entry name" value="ANKYRIN"/>
</dbReference>
<feature type="compositionally biased region" description="Basic and acidic residues" evidence="3">
    <location>
        <begin position="281"/>
        <end position="291"/>
    </location>
</feature>
<evidence type="ECO:0000256" key="1">
    <source>
        <dbReference type="PROSITE-ProRule" id="PRU00023"/>
    </source>
</evidence>
<feature type="region of interest" description="Disordered" evidence="3">
    <location>
        <begin position="430"/>
        <end position="473"/>
    </location>
</feature>
<keyword evidence="5" id="KW-1185">Reference proteome</keyword>
<evidence type="ECO:0000313" key="5">
    <source>
        <dbReference type="Proteomes" id="UP000694410"/>
    </source>
</evidence>
<evidence type="ECO:0000313" key="4">
    <source>
        <dbReference type="Ensembl" id="ENSCCEP00000000204.1"/>
    </source>
</evidence>
<protein>
    <submittedName>
        <fullName evidence="4">Ankyrin repeat domain-containing protein 26-like</fullName>
    </submittedName>
</protein>
<feature type="coiled-coil region" evidence="2">
    <location>
        <begin position="812"/>
        <end position="839"/>
    </location>
</feature>
<feature type="repeat" description="ANK" evidence="1">
    <location>
        <begin position="134"/>
        <end position="166"/>
    </location>
</feature>
<evidence type="ECO:0000256" key="2">
    <source>
        <dbReference type="SAM" id="Coils"/>
    </source>
</evidence>